<protein>
    <submittedName>
        <fullName evidence="1">Head decoration protein</fullName>
    </submittedName>
</protein>
<reference evidence="1" key="1">
    <citation type="submission" date="2022-07" db="EMBL/GenBank/DDBJ databases">
        <authorList>
            <consortium name="DAFM: The Division of Animal and Food Microbiology"/>
        </authorList>
    </citation>
    <scope>NUCLEOTIDE SEQUENCE</scope>
    <source>
        <strain evidence="1">19MO01SH01-2</strain>
    </source>
</reference>
<sequence>MEISLAGTRTGEFLLSEAGGERSRELIRLPAGQGMLSAGTLLKADNTVAANGTDAVKVLYGPVDTGADSAALAVKGAAIARDAEVFGEKLVWASGVTADQKLLAALSLAESGIITRWTQQPIASNAAHSLVFVSVPLTGTAGEALGPIVAHVKDVFGALVTGSTVSATLAKATGTGTLAGGGAKAAVGGVITWDAATLSAAGDYTLKVTATDLGEAITGTITISAASGG</sequence>
<dbReference type="InterPro" id="IPR004195">
    <property type="entry name" value="Head_decoration_D"/>
</dbReference>
<accession>A0AAI9FS09</accession>
<dbReference type="Pfam" id="PF02924">
    <property type="entry name" value="HDPD"/>
    <property type="match status" value="1"/>
</dbReference>
<evidence type="ECO:0000313" key="1">
    <source>
        <dbReference type="EMBL" id="EKT4091553.1"/>
    </source>
</evidence>
<name>A0AAI9FS09_STEMA</name>
<evidence type="ECO:0000313" key="2">
    <source>
        <dbReference type="Proteomes" id="UP001218208"/>
    </source>
</evidence>
<proteinExistence type="predicted"/>
<dbReference type="Proteomes" id="UP001218208">
    <property type="component" value="Unassembled WGS sequence"/>
</dbReference>
<organism evidence="1 2">
    <name type="scientific">Stenotrophomonas maltophilia</name>
    <name type="common">Pseudomonas maltophilia</name>
    <name type="synonym">Xanthomonas maltophilia</name>
    <dbReference type="NCBI Taxonomy" id="40324"/>
    <lineage>
        <taxon>Bacteria</taxon>
        <taxon>Pseudomonadati</taxon>
        <taxon>Pseudomonadota</taxon>
        <taxon>Gammaproteobacteria</taxon>
        <taxon>Lysobacterales</taxon>
        <taxon>Lysobacteraceae</taxon>
        <taxon>Stenotrophomonas</taxon>
        <taxon>Stenotrophomonas maltophilia group</taxon>
    </lineage>
</organism>
<comment type="caution">
    <text evidence="1">The sequence shown here is derived from an EMBL/GenBank/DDBJ whole genome shotgun (WGS) entry which is preliminary data.</text>
</comment>
<gene>
    <name evidence="1" type="ORF">QEG23_001039</name>
</gene>
<dbReference type="AlphaFoldDB" id="A0AAI9FS09"/>
<dbReference type="EMBL" id="ABLOJW010000004">
    <property type="protein sequence ID" value="EKT4091553.1"/>
    <property type="molecule type" value="Genomic_DNA"/>
</dbReference>